<evidence type="ECO:0000256" key="1">
    <source>
        <dbReference type="SAM" id="MobiDB-lite"/>
    </source>
</evidence>
<gene>
    <name evidence="2" type="ORF">HYH02_006690</name>
</gene>
<name>A0A835SWC5_9CHLO</name>
<feature type="compositionally biased region" description="Gly residues" evidence="1">
    <location>
        <begin position="162"/>
        <end position="176"/>
    </location>
</feature>
<feature type="compositionally biased region" description="Basic and acidic residues" evidence="1">
    <location>
        <begin position="519"/>
        <end position="528"/>
    </location>
</feature>
<feature type="compositionally biased region" description="Low complexity" evidence="1">
    <location>
        <begin position="205"/>
        <end position="237"/>
    </location>
</feature>
<feature type="compositionally biased region" description="Low complexity" evidence="1">
    <location>
        <begin position="575"/>
        <end position="593"/>
    </location>
</feature>
<organism evidence="2 3">
    <name type="scientific">Chlamydomonas schloesseri</name>
    <dbReference type="NCBI Taxonomy" id="2026947"/>
    <lineage>
        <taxon>Eukaryota</taxon>
        <taxon>Viridiplantae</taxon>
        <taxon>Chlorophyta</taxon>
        <taxon>core chlorophytes</taxon>
        <taxon>Chlorophyceae</taxon>
        <taxon>CS clade</taxon>
        <taxon>Chlamydomonadales</taxon>
        <taxon>Chlamydomonadaceae</taxon>
        <taxon>Chlamydomonas</taxon>
    </lineage>
</organism>
<feature type="compositionally biased region" description="Acidic residues" evidence="1">
    <location>
        <begin position="627"/>
        <end position="639"/>
    </location>
</feature>
<sequence length="884" mass="89358">MSQPDTQDQGQGGVELPAALRPRSGWEKAAHNPEAVHNPFIDAAAVPSSGYMSPEYVPPRQSEDAAAMDQTAFTVTQQGHLLGRTGERANSPGAVGPGGRPVWDSRHHVASKMDRDPAPPAQILRPPASNAFPGQLYGTGGLSGGASGIAGAGANTGMDGGSAGAGGGAEGGGGEAGMELGKGRTTQLPGLNAISPASLRPSPYASTNGAAGAAGAAPGSPARGSGTASPVPAAAAGAVGGGGGASNRPSRPELADTYVGRAYSPDGSSKRVGGAGGDHSGAAGSASGGGEAGVYGHGTHLPALDKAYLHHQGKKPPFDLGFGTGGLGATKGRRSLAAGNGGSNTARAAGKEDSLSWLAPSPRAIYMPANGTQRRGASQPRSARAARERQLVPVPPPLPLTSRSHYSGSGSGGGGARVGGQSADGGMPTRRRDDTMRTSGGVWRPSGRQPIPDTLPSPGRSTYRAKADTEGSHETQEEADRRRAQPRTFSPDRYPIVGQGWSFKPEKVAVNPAYKDVRPKYLEAKPPPEPDNATTHLPDIGTHGKPWLTPGKHLLTDSSTPAPKVTSSGRPSHLPAASSPSGVGASPGSTLKRTGGGGKAWGGGTGGKAGKPRRRPLVKQESYSGSDNDDDDGPVDGDPEVLAVIGGVRLMSMVRRGEMAEEIHRQAQENAEMEAEDQERDEAERKNTGGGSADSGKPAADADTAATDASGSGARAESFKTQESSEPQREQRWASEPEPPQDGEEAETKLEAMAAAPPPPTAPAKEKEEDVPLPSIGGARRQASVASAVAKSESVVSAGSAAGARSRVSREGDEQDVEAAPDIGGGVAEEAEEAPAGGLEEGGDGGDADEDVGGMELPDDGAGEGQEAEEAEDYVELPDGAEKD</sequence>
<feature type="region of interest" description="Disordered" evidence="1">
    <location>
        <begin position="367"/>
        <end position="499"/>
    </location>
</feature>
<dbReference type="Proteomes" id="UP000613740">
    <property type="component" value="Unassembled WGS sequence"/>
</dbReference>
<feature type="region of interest" description="Disordered" evidence="1">
    <location>
        <begin position="660"/>
        <end position="884"/>
    </location>
</feature>
<feature type="region of interest" description="Disordered" evidence="1">
    <location>
        <begin position="162"/>
        <end position="289"/>
    </location>
</feature>
<feature type="compositionally biased region" description="Polar residues" evidence="1">
    <location>
        <begin position="556"/>
        <end position="570"/>
    </location>
</feature>
<keyword evidence="3" id="KW-1185">Reference proteome</keyword>
<dbReference type="AlphaFoldDB" id="A0A835SWC5"/>
<feature type="compositionally biased region" description="Low complexity" evidence="1">
    <location>
        <begin position="699"/>
        <end position="714"/>
    </location>
</feature>
<evidence type="ECO:0000313" key="3">
    <source>
        <dbReference type="Proteomes" id="UP000613740"/>
    </source>
</evidence>
<comment type="caution">
    <text evidence="2">The sequence shown here is derived from an EMBL/GenBank/DDBJ whole genome shotgun (WGS) entry which is preliminary data.</text>
</comment>
<feature type="compositionally biased region" description="Acidic residues" evidence="1">
    <location>
        <begin position="841"/>
        <end position="876"/>
    </location>
</feature>
<evidence type="ECO:0000313" key="2">
    <source>
        <dbReference type="EMBL" id="KAG2432707.1"/>
    </source>
</evidence>
<proteinExistence type="predicted"/>
<dbReference type="EMBL" id="JAEHOD010000066">
    <property type="protein sequence ID" value="KAG2432707.1"/>
    <property type="molecule type" value="Genomic_DNA"/>
</dbReference>
<feature type="region of interest" description="Disordered" evidence="1">
    <location>
        <begin position="333"/>
        <end position="355"/>
    </location>
</feature>
<feature type="compositionally biased region" description="Basic and acidic residues" evidence="1">
    <location>
        <begin position="726"/>
        <end position="735"/>
    </location>
</feature>
<feature type="compositionally biased region" description="Low complexity" evidence="1">
    <location>
        <begin position="777"/>
        <end position="806"/>
    </location>
</feature>
<accession>A0A835SWC5</accession>
<reference evidence="2" key="1">
    <citation type="journal article" date="2020" name="bioRxiv">
        <title>Comparative genomics of Chlamydomonas.</title>
        <authorList>
            <person name="Craig R.J."/>
            <person name="Hasan A.R."/>
            <person name="Ness R.W."/>
            <person name="Keightley P.D."/>
        </authorList>
    </citation>
    <scope>NUCLEOTIDE SEQUENCE</scope>
    <source>
        <strain evidence="2">CCAP 11/173</strain>
    </source>
</reference>
<protein>
    <submittedName>
        <fullName evidence="2">Uncharacterized protein</fullName>
    </submittedName>
</protein>
<feature type="region of interest" description="Disordered" evidence="1">
    <location>
        <begin position="1"/>
        <end position="34"/>
    </location>
</feature>
<feature type="region of interest" description="Disordered" evidence="1">
    <location>
        <begin position="519"/>
        <end position="641"/>
    </location>
</feature>
<feature type="compositionally biased region" description="Acidic residues" evidence="1">
    <location>
        <begin position="671"/>
        <end position="681"/>
    </location>
</feature>
<feature type="compositionally biased region" description="Gly residues" evidence="1">
    <location>
        <begin position="409"/>
        <end position="418"/>
    </location>
</feature>
<dbReference type="OrthoDB" id="544891at2759"/>
<feature type="compositionally biased region" description="Gly residues" evidence="1">
    <location>
        <begin position="594"/>
        <end position="609"/>
    </location>
</feature>
<feature type="compositionally biased region" description="Polar residues" evidence="1">
    <location>
        <begin position="370"/>
        <end position="381"/>
    </location>
</feature>
<feature type="compositionally biased region" description="Basic and acidic residues" evidence="1">
    <location>
        <begin position="465"/>
        <end position="483"/>
    </location>
</feature>